<feature type="non-terminal residue" evidence="3">
    <location>
        <position position="518"/>
    </location>
</feature>
<dbReference type="GO" id="GO:0003700">
    <property type="term" value="F:DNA-binding transcription factor activity"/>
    <property type="evidence" value="ECO:0007669"/>
    <property type="project" value="TreeGrafter"/>
</dbReference>
<comment type="subcellular location">
    <subcellularLocation>
        <location evidence="1">Nucleus</location>
    </subcellularLocation>
</comment>
<organism evidence="3 4">
    <name type="scientific">Dactylonectria estremocensis</name>
    <dbReference type="NCBI Taxonomy" id="1079267"/>
    <lineage>
        <taxon>Eukaryota</taxon>
        <taxon>Fungi</taxon>
        <taxon>Dikarya</taxon>
        <taxon>Ascomycota</taxon>
        <taxon>Pezizomycotina</taxon>
        <taxon>Sordariomycetes</taxon>
        <taxon>Hypocreomycetidae</taxon>
        <taxon>Hypocreales</taxon>
        <taxon>Nectriaceae</taxon>
        <taxon>Dactylonectria</taxon>
    </lineage>
</organism>
<evidence type="ECO:0000256" key="1">
    <source>
        <dbReference type="ARBA" id="ARBA00004123"/>
    </source>
</evidence>
<evidence type="ECO:0000256" key="2">
    <source>
        <dbReference type="ARBA" id="ARBA00023242"/>
    </source>
</evidence>
<dbReference type="GO" id="GO:0005634">
    <property type="term" value="C:nucleus"/>
    <property type="evidence" value="ECO:0007669"/>
    <property type="project" value="UniProtKB-SubCell"/>
</dbReference>
<keyword evidence="4" id="KW-1185">Reference proteome</keyword>
<keyword evidence="2" id="KW-0539">Nucleus</keyword>
<dbReference type="GO" id="GO:0045944">
    <property type="term" value="P:positive regulation of transcription by RNA polymerase II"/>
    <property type="evidence" value="ECO:0007669"/>
    <property type="project" value="TreeGrafter"/>
</dbReference>
<dbReference type="AlphaFoldDB" id="A0A9P9E0G5"/>
<protein>
    <recommendedName>
        <fullName evidence="5">Transcription factor domain-containing protein</fullName>
    </recommendedName>
</protein>
<accession>A0A9P9E0G5</accession>
<dbReference type="InterPro" id="IPR021858">
    <property type="entry name" value="Fun_TF"/>
</dbReference>
<dbReference type="PANTHER" id="PTHR37534:SF4">
    <property type="entry name" value="ZN(II)2CYS6 TRANSCRIPTION FACTOR (EUROFUNG)"/>
    <property type="match status" value="1"/>
</dbReference>
<proteinExistence type="predicted"/>
<reference evidence="3" key="1">
    <citation type="journal article" date="2021" name="Nat. Commun.">
        <title>Genetic determinants of endophytism in the Arabidopsis root mycobiome.</title>
        <authorList>
            <person name="Mesny F."/>
            <person name="Miyauchi S."/>
            <person name="Thiergart T."/>
            <person name="Pickel B."/>
            <person name="Atanasova L."/>
            <person name="Karlsson M."/>
            <person name="Huettel B."/>
            <person name="Barry K.W."/>
            <person name="Haridas S."/>
            <person name="Chen C."/>
            <person name="Bauer D."/>
            <person name="Andreopoulos W."/>
            <person name="Pangilinan J."/>
            <person name="LaButti K."/>
            <person name="Riley R."/>
            <person name="Lipzen A."/>
            <person name="Clum A."/>
            <person name="Drula E."/>
            <person name="Henrissat B."/>
            <person name="Kohler A."/>
            <person name="Grigoriev I.V."/>
            <person name="Martin F.M."/>
            <person name="Hacquard S."/>
        </authorList>
    </citation>
    <scope>NUCLEOTIDE SEQUENCE</scope>
    <source>
        <strain evidence="3">MPI-CAGE-AT-0021</strain>
    </source>
</reference>
<dbReference type="EMBL" id="JAGMUU010000020">
    <property type="protein sequence ID" value="KAH7129735.1"/>
    <property type="molecule type" value="Genomic_DNA"/>
</dbReference>
<evidence type="ECO:0008006" key="5">
    <source>
        <dbReference type="Google" id="ProtNLM"/>
    </source>
</evidence>
<dbReference type="Proteomes" id="UP000717696">
    <property type="component" value="Unassembled WGS sequence"/>
</dbReference>
<gene>
    <name evidence="3" type="ORF">B0J13DRAFT_644606</name>
</gene>
<dbReference type="OrthoDB" id="4937900at2759"/>
<name>A0A9P9E0G5_9HYPO</name>
<dbReference type="GO" id="GO:0000976">
    <property type="term" value="F:transcription cis-regulatory region binding"/>
    <property type="evidence" value="ECO:0007669"/>
    <property type="project" value="TreeGrafter"/>
</dbReference>
<dbReference type="PANTHER" id="PTHR37534">
    <property type="entry name" value="TRANSCRIPTIONAL ACTIVATOR PROTEIN UGA3"/>
    <property type="match status" value="1"/>
</dbReference>
<sequence length="518" mass="57676">PSDYVSHAVPIPTPGSVNFAHVVFADGFQFIDASPNYQEPSPCTLIGSQQTYTELDSPSNVPPFSLGQGISRNASPLPELVLPIRKSEQAYIMTAYLRETGTWCETTDSEMHFTVKSIHLMMKSNAFAAAALALSSRQLDTLKGHPQKKTLELYQYTIQHLIQQDPAEADTSVLAACTLLCVYEMMASSVSEWRRHLKGCAGLLKSRGWHGSSTGIVKACFWAFARIGIHGPEDLRFPALIFKDIWAAFIIGETTLIPTECWVKNDSVLSVAATGDIDDYCNLAILAFAKTVNMLASNSSSGSSGSRRNKMADSLWDYIQQWRDNRPTEVQPLLRAHSGVSGPFPITTFTRSAAICGNTFYHACAILLLHVGFVSHSSLADPELYHFPVRNRRRDSDFHIIPQRNSLLTPDLLQVRSTVARERDWWDFDMEHLPPLKLKRSANWVNHLQPLYIAGRAFVTTPSSTSQPSQQGSGFHDCADEYAAEKIALLKQLARIEKETGWKTSDRSQELRKLWGLG</sequence>
<dbReference type="Pfam" id="PF11951">
    <property type="entry name" value="Fungal_trans_2"/>
    <property type="match status" value="1"/>
</dbReference>
<evidence type="ECO:0000313" key="4">
    <source>
        <dbReference type="Proteomes" id="UP000717696"/>
    </source>
</evidence>
<comment type="caution">
    <text evidence="3">The sequence shown here is derived from an EMBL/GenBank/DDBJ whole genome shotgun (WGS) entry which is preliminary data.</text>
</comment>
<evidence type="ECO:0000313" key="3">
    <source>
        <dbReference type="EMBL" id="KAH7129735.1"/>
    </source>
</evidence>